<feature type="compositionally biased region" description="Polar residues" evidence="8">
    <location>
        <begin position="1"/>
        <end position="11"/>
    </location>
</feature>
<evidence type="ECO:0000256" key="5">
    <source>
        <dbReference type="ARBA" id="ARBA00022840"/>
    </source>
</evidence>
<dbReference type="InterPro" id="IPR004582">
    <property type="entry name" value="Checkpoint_prot_Rad17_Rad24"/>
</dbReference>
<dbReference type="Proteomes" id="UP000324022">
    <property type="component" value="Unassembled WGS sequence"/>
</dbReference>
<evidence type="ECO:0000256" key="3">
    <source>
        <dbReference type="ARBA" id="ARBA00022741"/>
    </source>
</evidence>
<sequence length="789" mass="87663">MPPKQTRSFSRTLSNNSTASTSSSSKAKLKQNKLDFSFHSTSSSTRPFGSRPLSSTPSFGLPETALAPPPLPALEKGKQKQQQESVSSKTDRVDTQDDNEDGASLWSERLAPKSSEELAIHPKKIAQVKAWLAEAFSSQPALARHRKVLALTGPTGAGKSATIRALTAAADLDFDILDWHNDQPTFDPSAPGPSFIERFTDFLSKAAKFPTLDLEPTGNDAFSSLLTLDSAPLTKRNRIILLEDLPNLHHLPTKQLFQASLEQYIQQSVQLSSRGFPNVPIVLIVTESTPREDEDRWAADSSGNTWRERIASIMDTRTALGENIRKNPAYTEVRFNPVAPTIIMKGLKRAMEWAFSATGKANSKALLELLQAVAEDSNGDLRAAVNCLQFVGANTKQFGVAARQKGGKKGEEGRKAMRRLIPLVSGRENSLALFHALGKVLYNKREGDPGDEPPTAQARPMDQDDSDQDEDDDDIVELRRRLKTAMRSIVQSPSADDSLHQLPDHMSELHRRPSRVAVDQLWADLPVDSSVFQLYLHQNFPQFCTEVEQCESTLEGFSSADALTPLHEQYRHSSLLSYYSFLIATRVTLLHLPSPVPRNGQKLGKATWWDVQKKLRVILQDVEDLKASSQSSGPGPGRIDREDAEGGRFKRTKFSHPSFESTSLSNSVDRMDAGLRDDPHSIMHRSNPITLVTEVLPLLAKIRPTGTDSKVYELARMRFEYAGVADLASRTLDEHETAIDADDQDETVQDAELQQQQGKRKRTEKGQQHQQRTESEEQLFLSDDDIAEF</sequence>
<evidence type="ECO:0000256" key="7">
    <source>
        <dbReference type="ARBA" id="ARBA00023306"/>
    </source>
</evidence>
<dbReference type="EMBL" id="OOIN01000008">
    <property type="protein sequence ID" value="SPO24781.1"/>
    <property type="molecule type" value="Genomic_DNA"/>
</dbReference>
<keyword evidence="10" id="KW-1185">Reference proteome</keyword>
<dbReference type="GO" id="GO:0005524">
    <property type="term" value="F:ATP binding"/>
    <property type="evidence" value="ECO:0007669"/>
    <property type="project" value="UniProtKB-KW"/>
</dbReference>
<evidence type="ECO:0000256" key="4">
    <source>
        <dbReference type="ARBA" id="ARBA00022763"/>
    </source>
</evidence>
<dbReference type="GO" id="GO:0006281">
    <property type="term" value="P:DNA repair"/>
    <property type="evidence" value="ECO:0007669"/>
    <property type="project" value="InterPro"/>
</dbReference>
<dbReference type="GO" id="GO:0005634">
    <property type="term" value="C:nucleus"/>
    <property type="evidence" value="ECO:0007669"/>
    <property type="project" value="UniProtKB-SubCell"/>
</dbReference>
<accession>A0A5C3E5L7</accession>
<keyword evidence="7" id="KW-0131">Cell cycle</keyword>
<protein>
    <submittedName>
        <fullName evidence="9">Related to cell cycle checkpoint protein RAD17</fullName>
    </submittedName>
</protein>
<feature type="compositionally biased region" description="Acidic residues" evidence="8">
    <location>
        <begin position="739"/>
        <end position="749"/>
    </location>
</feature>
<feature type="region of interest" description="Disordered" evidence="8">
    <location>
        <begin position="444"/>
        <end position="473"/>
    </location>
</feature>
<feature type="region of interest" description="Disordered" evidence="8">
    <location>
        <begin position="1"/>
        <end position="110"/>
    </location>
</feature>
<feature type="compositionally biased region" description="Acidic residues" evidence="8">
    <location>
        <begin position="463"/>
        <end position="473"/>
    </location>
</feature>
<evidence type="ECO:0000313" key="9">
    <source>
        <dbReference type="EMBL" id="SPO24781.1"/>
    </source>
</evidence>
<evidence type="ECO:0000313" key="10">
    <source>
        <dbReference type="Proteomes" id="UP000324022"/>
    </source>
</evidence>
<dbReference type="Gene3D" id="3.40.50.300">
    <property type="entry name" value="P-loop containing nucleotide triphosphate hydrolases"/>
    <property type="match status" value="1"/>
</dbReference>
<organism evidence="9 10">
    <name type="scientific">Ustilago trichophora</name>
    <dbReference type="NCBI Taxonomy" id="86804"/>
    <lineage>
        <taxon>Eukaryota</taxon>
        <taxon>Fungi</taxon>
        <taxon>Dikarya</taxon>
        <taxon>Basidiomycota</taxon>
        <taxon>Ustilaginomycotina</taxon>
        <taxon>Ustilaginomycetes</taxon>
        <taxon>Ustilaginales</taxon>
        <taxon>Ustilaginaceae</taxon>
        <taxon>Ustilago</taxon>
    </lineage>
</organism>
<evidence type="ECO:0000256" key="8">
    <source>
        <dbReference type="SAM" id="MobiDB-lite"/>
    </source>
</evidence>
<keyword evidence="6" id="KW-0539">Nucleus</keyword>
<dbReference type="GO" id="GO:0003682">
    <property type="term" value="F:chromatin binding"/>
    <property type="evidence" value="ECO:0007669"/>
    <property type="project" value="TreeGrafter"/>
</dbReference>
<name>A0A5C3E5L7_9BASI</name>
<dbReference type="OrthoDB" id="10265971at2759"/>
<comment type="similarity">
    <text evidence="2">Belongs to the rad17/RAD24 family.</text>
</comment>
<keyword evidence="5" id="KW-0067">ATP-binding</keyword>
<feature type="compositionally biased region" description="Basic and acidic residues" evidence="8">
    <location>
        <begin position="638"/>
        <end position="648"/>
    </location>
</feature>
<evidence type="ECO:0000256" key="1">
    <source>
        <dbReference type="ARBA" id="ARBA00004123"/>
    </source>
</evidence>
<dbReference type="AlphaFoldDB" id="A0A5C3E5L7"/>
<dbReference type="GO" id="GO:0003689">
    <property type="term" value="F:DNA clamp loader activity"/>
    <property type="evidence" value="ECO:0007669"/>
    <property type="project" value="TreeGrafter"/>
</dbReference>
<reference evidence="9 10" key="1">
    <citation type="submission" date="2018-03" db="EMBL/GenBank/DDBJ databases">
        <authorList>
            <person name="Guldener U."/>
        </authorList>
    </citation>
    <scope>NUCLEOTIDE SEQUENCE [LARGE SCALE GENOMIC DNA]</scope>
    <source>
        <strain evidence="9 10">NBRC100155</strain>
    </source>
</reference>
<dbReference type="Pfam" id="PF03215">
    <property type="entry name" value="Rad17"/>
    <property type="match status" value="1"/>
</dbReference>
<dbReference type="PANTHER" id="PTHR12172">
    <property type="entry name" value="CELL CYCLE CHECKPOINT PROTEIN RAD17"/>
    <property type="match status" value="1"/>
</dbReference>
<comment type="subcellular location">
    <subcellularLocation>
        <location evidence="1">Nucleus</location>
    </subcellularLocation>
</comment>
<dbReference type="PANTHER" id="PTHR12172:SF0">
    <property type="entry name" value="CELL CYCLE CHECKPOINT PROTEIN RAD17"/>
    <property type="match status" value="1"/>
</dbReference>
<feature type="compositionally biased region" description="Low complexity" evidence="8">
    <location>
        <begin position="12"/>
        <end position="26"/>
    </location>
</feature>
<gene>
    <name evidence="9" type="ORF">UTRI_01761_B</name>
</gene>
<dbReference type="GO" id="GO:0000077">
    <property type="term" value="P:DNA damage checkpoint signaling"/>
    <property type="evidence" value="ECO:0007669"/>
    <property type="project" value="TreeGrafter"/>
</dbReference>
<dbReference type="InterPro" id="IPR027417">
    <property type="entry name" value="P-loop_NTPase"/>
</dbReference>
<keyword evidence="3" id="KW-0547">Nucleotide-binding</keyword>
<feature type="compositionally biased region" description="Basic and acidic residues" evidence="8">
    <location>
        <begin position="764"/>
        <end position="775"/>
    </location>
</feature>
<feature type="region of interest" description="Disordered" evidence="8">
    <location>
        <begin position="738"/>
        <end position="789"/>
    </location>
</feature>
<evidence type="ECO:0000256" key="2">
    <source>
        <dbReference type="ARBA" id="ARBA00006168"/>
    </source>
</evidence>
<keyword evidence="4" id="KW-0227">DNA damage</keyword>
<feature type="region of interest" description="Disordered" evidence="8">
    <location>
        <begin position="626"/>
        <end position="666"/>
    </location>
</feature>
<dbReference type="SUPFAM" id="SSF52540">
    <property type="entry name" value="P-loop containing nucleoside triphosphate hydrolases"/>
    <property type="match status" value="1"/>
</dbReference>
<feature type="compositionally biased region" description="Polar residues" evidence="8">
    <location>
        <begin position="38"/>
        <end position="58"/>
    </location>
</feature>
<proteinExistence type="inferred from homology"/>
<evidence type="ECO:0000256" key="6">
    <source>
        <dbReference type="ARBA" id="ARBA00023242"/>
    </source>
</evidence>
<dbReference type="GO" id="GO:0033314">
    <property type="term" value="P:mitotic DNA replication checkpoint signaling"/>
    <property type="evidence" value="ECO:0007669"/>
    <property type="project" value="TreeGrafter"/>
</dbReference>